<evidence type="ECO:0000313" key="2">
    <source>
        <dbReference type="Proteomes" id="UP000266861"/>
    </source>
</evidence>
<dbReference type="EMBL" id="PQFF01000099">
    <property type="protein sequence ID" value="RHZ82649.1"/>
    <property type="molecule type" value="Genomic_DNA"/>
</dbReference>
<gene>
    <name evidence="1" type="ORF">Glove_106g64</name>
</gene>
<name>A0A397J2Y5_9GLOM</name>
<accession>A0A397J2Y5</accession>
<reference evidence="1 2" key="1">
    <citation type="submission" date="2018-08" db="EMBL/GenBank/DDBJ databases">
        <title>Genome and evolution of the arbuscular mycorrhizal fungus Diversispora epigaea (formerly Glomus versiforme) and its bacterial endosymbionts.</title>
        <authorList>
            <person name="Sun X."/>
            <person name="Fei Z."/>
            <person name="Harrison M."/>
        </authorList>
    </citation>
    <scope>NUCLEOTIDE SEQUENCE [LARGE SCALE GENOMIC DNA]</scope>
    <source>
        <strain evidence="1 2">IT104</strain>
    </source>
</reference>
<proteinExistence type="predicted"/>
<dbReference type="AlphaFoldDB" id="A0A397J2Y5"/>
<organism evidence="1 2">
    <name type="scientific">Diversispora epigaea</name>
    <dbReference type="NCBI Taxonomy" id="1348612"/>
    <lineage>
        <taxon>Eukaryota</taxon>
        <taxon>Fungi</taxon>
        <taxon>Fungi incertae sedis</taxon>
        <taxon>Mucoromycota</taxon>
        <taxon>Glomeromycotina</taxon>
        <taxon>Glomeromycetes</taxon>
        <taxon>Diversisporales</taxon>
        <taxon>Diversisporaceae</taxon>
        <taxon>Diversispora</taxon>
    </lineage>
</organism>
<dbReference type="OrthoDB" id="2417500at2759"/>
<evidence type="ECO:0000313" key="1">
    <source>
        <dbReference type="EMBL" id="RHZ82649.1"/>
    </source>
</evidence>
<sequence length="117" mass="13927">MLWKKYFELYLNSIKRITFFIKLQDELYLYKDNLGGLCLTCVEYGYDCLEHCITNAFSQYSEIYHSICAKYMKDVWFTSSIFETVFNNLNKKLLWIKIVSDNGAHYHCTELMSIIAN</sequence>
<keyword evidence="2" id="KW-1185">Reference proteome</keyword>
<dbReference type="Proteomes" id="UP000266861">
    <property type="component" value="Unassembled WGS sequence"/>
</dbReference>
<comment type="caution">
    <text evidence="1">The sequence shown here is derived from an EMBL/GenBank/DDBJ whole genome shotgun (WGS) entry which is preliminary data.</text>
</comment>
<protein>
    <submittedName>
        <fullName evidence="1">Uncharacterized protein</fullName>
    </submittedName>
</protein>